<organism evidence="2 3">
    <name type="scientific">Endocarpon pusillum</name>
    <dbReference type="NCBI Taxonomy" id="364733"/>
    <lineage>
        <taxon>Eukaryota</taxon>
        <taxon>Fungi</taxon>
        <taxon>Dikarya</taxon>
        <taxon>Ascomycota</taxon>
        <taxon>Pezizomycotina</taxon>
        <taxon>Eurotiomycetes</taxon>
        <taxon>Chaetothyriomycetidae</taxon>
        <taxon>Verrucariales</taxon>
        <taxon>Verrucariaceae</taxon>
        <taxon>Endocarpon</taxon>
    </lineage>
</organism>
<keyword evidence="3" id="KW-1185">Reference proteome</keyword>
<name>A0A8H7A8Q1_9EURO</name>
<reference evidence="2" key="1">
    <citation type="submission" date="2020-02" db="EMBL/GenBank/DDBJ databases">
        <authorList>
            <person name="Palmer J.M."/>
        </authorList>
    </citation>
    <scope>NUCLEOTIDE SEQUENCE</scope>
    <source>
        <strain evidence="2">EPUS1.4</strain>
        <tissue evidence="2">Thallus</tissue>
    </source>
</reference>
<feature type="region of interest" description="Disordered" evidence="1">
    <location>
        <begin position="1"/>
        <end position="36"/>
    </location>
</feature>
<dbReference type="AlphaFoldDB" id="A0A8H7A8Q1"/>
<dbReference type="Proteomes" id="UP000606974">
    <property type="component" value="Unassembled WGS sequence"/>
</dbReference>
<evidence type="ECO:0000313" key="3">
    <source>
        <dbReference type="Proteomes" id="UP000606974"/>
    </source>
</evidence>
<sequence>MSTQPSRRNLSAGDSHEKFGRRDYDTPRTECAPASQQVRHEQVYTISGVDLTKFVMNEKQYANMTPMERFLRDEGGSLQRKMNKSAPKALL</sequence>
<accession>A0A8H7A8Q1</accession>
<feature type="compositionally biased region" description="Basic and acidic residues" evidence="1">
    <location>
        <begin position="14"/>
        <end position="28"/>
    </location>
</feature>
<dbReference type="OrthoDB" id="10306302at2759"/>
<gene>
    <name evidence="2" type="ORF">GJ744_001971</name>
</gene>
<proteinExistence type="predicted"/>
<evidence type="ECO:0000313" key="2">
    <source>
        <dbReference type="EMBL" id="KAF7504690.1"/>
    </source>
</evidence>
<comment type="caution">
    <text evidence="2">The sequence shown here is derived from an EMBL/GenBank/DDBJ whole genome shotgun (WGS) entry which is preliminary data.</text>
</comment>
<evidence type="ECO:0000256" key="1">
    <source>
        <dbReference type="SAM" id="MobiDB-lite"/>
    </source>
</evidence>
<dbReference type="EMBL" id="JAACFV010000130">
    <property type="protein sequence ID" value="KAF7504690.1"/>
    <property type="molecule type" value="Genomic_DNA"/>
</dbReference>
<protein>
    <submittedName>
        <fullName evidence="2">Uncharacterized protein</fullName>
    </submittedName>
</protein>